<protein>
    <submittedName>
        <fullName evidence="1">WD40 repeat protein</fullName>
    </submittedName>
</protein>
<sequence length="342" mass="35474">MSLLLPLRALAEEKGIVRAWPAPVVAVAFAGRHFGFGLGDGTVRLIDIEAPDSVVTAPAHGGVVLALCPDVAGGFLSGGDDGRLCRIDPGGAVSEIATVPGRWIAAVDAAPATGRRLCAAGRDVLVFDAEGGEVTRLQGPAVIDGAAFDPRGRRVAAAHYGGVTVWSPRKRGWPSRLYAWQGAHLGVTWHPRSRFIVSALQEKALHAWRLSDGVHMQMPGYPAKPRSMAWADGGRALVTSGSEGVVSWRFTGRDGPMGGTASEAGWARGTPITRVAAHPLLPVVAAGAKDGFVALMPLDGNGYVPVLRPYGAAIEALAFSADGRWLAAGDAGGRAALVDLQP</sequence>
<evidence type="ECO:0000313" key="1">
    <source>
        <dbReference type="EMBL" id="MDR6289701.1"/>
    </source>
</evidence>
<dbReference type="InterPro" id="IPR001680">
    <property type="entry name" value="WD40_rpt"/>
</dbReference>
<dbReference type="PANTHER" id="PTHR19879:SF1">
    <property type="entry name" value="CANNONBALL-RELATED"/>
    <property type="match status" value="1"/>
</dbReference>
<dbReference type="Proteomes" id="UP001262410">
    <property type="component" value="Unassembled WGS sequence"/>
</dbReference>
<dbReference type="SUPFAM" id="SSF50998">
    <property type="entry name" value="Quinoprotein alcohol dehydrogenase-like"/>
    <property type="match status" value="1"/>
</dbReference>
<reference evidence="1 2" key="1">
    <citation type="submission" date="2023-07" db="EMBL/GenBank/DDBJ databases">
        <title>Sorghum-associated microbial communities from plants grown in Nebraska, USA.</title>
        <authorList>
            <person name="Schachtman D."/>
        </authorList>
    </citation>
    <scope>NUCLEOTIDE SEQUENCE [LARGE SCALE GENOMIC DNA]</scope>
    <source>
        <strain evidence="1 2">584</strain>
    </source>
</reference>
<gene>
    <name evidence="1" type="ORF">E9232_002216</name>
</gene>
<dbReference type="RefSeq" id="WP_309793980.1">
    <property type="nucleotide sequence ID" value="NZ_JAVDPW010000003.1"/>
</dbReference>
<dbReference type="InterPro" id="IPR015943">
    <property type="entry name" value="WD40/YVTN_repeat-like_dom_sf"/>
</dbReference>
<dbReference type="Gene3D" id="2.130.10.10">
    <property type="entry name" value="YVTN repeat-like/Quinoprotein amine dehydrogenase"/>
    <property type="match status" value="2"/>
</dbReference>
<dbReference type="PANTHER" id="PTHR19879">
    <property type="entry name" value="TRANSCRIPTION INITIATION FACTOR TFIID"/>
    <property type="match status" value="1"/>
</dbReference>
<comment type="caution">
    <text evidence="1">The sequence shown here is derived from an EMBL/GenBank/DDBJ whole genome shotgun (WGS) entry which is preliminary data.</text>
</comment>
<evidence type="ECO:0000313" key="2">
    <source>
        <dbReference type="Proteomes" id="UP001262410"/>
    </source>
</evidence>
<name>A0ABU1JM60_9PROT</name>
<organism evidence="1 2">
    <name type="scientific">Inquilinus ginsengisoli</name>
    <dbReference type="NCBI Taxonomy" id="363840"/>
    <lineage>
        <taxon>Bacteria</taxon>
        <taxon>Pseudomonadati</taxon>
        <taxon>Pseudomonadota</taxon>
        <taxon>Alphaproteobacteria</taxon>
        <taxon>Rhodospirillales</taxon>
        <taxon>Rhodospirillaceae</taxon>
        <taxon>Inquilinus</taxon>
    </lineage>
</organism>
<proteinExistence type="predicted"/>
<dbReference type="InterPro" id="IPR011047">
    <property type="entry name" value="Quinoprotein_ADH-like_sf"/>
</dbReference>
<dbReference type="EMBL" id="JAVDPW010000003">
    <property type="protein sequence ID" value="MDR6289701.1"/>
    <property type="molecule type" value="Genomic_DNA"/>
</dbReference>
<accession>A0ABU1JM60</accession>
<keyword evidence="2" id="KW-1185">Reference proteome</keyword>
<dbReference type="SMART" id="SM00320">
    <property type="entry name" value="WD40"/>
    <property type="match status" value="6"/>
</dbReference>
<dbReference type="Pfam" id="PF00400">
    <property type="entry name" value="WD40"/>
    <property type="match status" value="1"/>
</dbReference>